<feature type="region of interest" description="Disordered" evidence="1">
    <location>
        <begin position="54"/>
        <end position="103"/>
    </location>
</feature>
<accession>A0A948TMY1</accession>
<feature type="compositionally biased region" description="Basic and acidic residues" evidence="1">
    <location>
        <begin position="93"/>
        <end position="103"/>
    </location>
</feature>
<proteinExistence type="predicted"/>
<evidence type="ECO:0000256" key="1">
    <source>
        <dbReference type="SAM" id="MobiDB-lite"/>
    </source>
</evidence>
<gene>
    <name evidence="2" type="ORF">H9928_06730</name>
</gene>
<comment type="caution">
    <text evidence="2">The sequence shown here is derived from an EMBL/GenBank/DDBJ whole genome shotgun (WGS) entry which is preliminary data.</text>
</comment>
<reference evidence="2" key="2">
    <citation type="submission" date="2021-04" db="EMBL/GenBank/DDBJ databases">
        <authorList>
            <person name="Gilroy R."/>
        </authorList>
    </citation>
    <scope>NUCLEOTIDE SEQUENCE</scope>
    <source>
        <strain evidence="2">8470</strain>
    </source>
</reference>
<evidence type="ECO:0000313" key="2">
    <source>
        <dbReference type="EMBL" id="MBU3856234.1"/>
    </source>
</evidence>
<protein>
    <submittedName>
        <fullName evidence="2">Uncharacterized protein</fullName>
    </submittedName>
</protein>
<dbReference type="EMBL" id="JAHLFJ010000066">
    <property type="protein sequence ID" value="MBU3856234.1"/>
    <property type="molecule type" value="Genomic_DNA"/>
</dbReference>
<dbReference type="AlphaFoldDB" id="A0A948TMY1"/>
<reference evidence="2" key="1">
    <citation type="journal article" date="2021" name="PeerJ">
        <title>Extensive microbial diversity within the chicken gut microbiome revealed by metagenomics and culture.</title>
        <authorList>
            <person name="Gilroy R."/>
            <person name="Ravi A."/>
            <person name="Getino M."/>
            <person name="Pursley I."/>
            <person name="Horton D.L."/>
            <person name="Alikhan N.F."/>
            <person name="Baker D."/>
            <person name="Gharbi K."/>
            <person name="Hall N."/>
            <person name="Watson M."/>
            <person name="Adriaenssens E.M."/>
            <person name="Foster-Nyarko E."/>
            <person name="Jarju S."/>
            <person name="Secka A."/>
            <person name="Antonio M."/>
            <person name="Oren A."/>
            <person name="Chaudhuri R.R."/>
            <person name="La Ragione R."/>
            <person name="Hildebrand F."/>
            <person name="Pallen M.J."/>
        </authorList>
    </citation>
    <scope>NUCLEOTIDE SEQUENCE</scope>
    <source>
        <strain evidence="2">8470</strain>
    </source>
</reference>
<name>A0A948TMY1_9BACT</name>
<sequence>MKLTLTASEAALICKLAQDRLSDIVGEVLIENDKANDNQQRFIAKLCKKLKRQIRYDKDKRRRKTSNQGKAGGDKGTAPDGTHPVQSASGRTDTGKQRIEYKA</sequence>
<organism evidence="2 3">
    <name type="scientific">Candidatus Phocaeicola excrementipullorum</name>
    <dbReference type="NCBI Taxonomy" id="2838731"/>
    <lineage>
        <taxon>Bacteria</taxon>
        <taxon>Pseudomonadati</taxon>
        <taxon>Bacteroidota</taxon>
        <taxon>Bacteroidia</taxon>
        <taxon>Bacteroidales</taxon>
        <taxon>Bacteroidaceae</taxon>
        <taxon>Phocaeicola</taxon>
    </lineage>
</organism>
<evidence type="ECO:0000313" key="3">
    <source>
        <dbReference type="Proteomes" id="UP000784286"/>
    </source>
</evidence>
<dbReference type="Proteomes" id="UP000784286">
    <property type="component" value="Unassembled WGS sequence"/>
</dbReference>